<dbReference type="OrthoDB" id="654191at2759"/>
<dbReference type="GO" id="GO:0008270">
    <property type="term" value="F:zinc ion binding"/>
    <property type="evidence" value="ECO:0007669"/>
    <property type="project" value="UniProtKB-KW"/>
</dbReference>
<proteinExistence type="predicted"/>
<evidence type="ECO:0000256" key="1">
    <source>
        <dbReference type="ARBA" id="ARBA00022771"/>
    </source>
</evidence>
<dbReference type="InterPro" id="IPR013083">
    <property type="entry name" value="Znf_RING/FYVE/PHD"/>
</dbReference>
<reference evidence="6 7" key="1">
    <citation type="submission" date="2017-06" db="EMBL/GenBank/DDBJ databases">
        <title>A platform for efficient transgenesis in Macrostomum lignano, a flatworm model organism for stem cell research.</title>
        <authorList>
            <person name="Berezikov E."/>
        </authorList>
    </citation>
    <scope>NUCLEOTIDE SEQUENCE [LARGE SCALE GENOMIC DNA]</scope>
    <source>
        <strain evidence="6">DV1</strain>
        <tissue evidence="6">Whole organism</tissue>
    </source>
</reference>
<sequence>MSRFRGIQQASGRRTFANVSRAAANRSLAEGLECPICLNTFRDPVFVCSRHHTLCRACYQSVAASNDRRCPICRERLTDRPVDNSEIRAVIDSLHRIQQANCQAESESGGECGIPALSWCDHCSRNLCDLHFSEDRMEFQTQCQELISKADNLLSKEAGLTKWINWFDQCSSQLQQLQDRLEGLSRMASEMASAVSPETLPTARAKLRKAMDAGNLAETKVAFDQLALVEREVALAERMQKCRRVSAPSAASTERMQQFVRQLLDLGDEMERPFLEAVHGNSAILQPNAGLKTQNSKPLETRMTEWIWRSFTSK</sequence>
<keyword evidence="4" id="KW-0175">Coiled coil</keyword>
<evidence type="ECO:0000259" key="5">
    <source>
        <dbReference type="PROSITE" id="PS50089"/>
    </source>
</evidence>
<dbReference type="AlphaFoldDB" id="A0A267DYL0"/>
<organism evidence="6 7">
    <name type="scientific">Macrostomum lignano</name>
    <dbReference type="NCBI Taxonomy" id="282301"/>
    <lineage>
        <taxon>Eukaryota</taxon>
        <taxon>Metazoa</taxon>
        <taxon>Spiralia</taxon>
        <taxon>Lophotrochozoa</taxon>
        <taxon>Platyhelminthes</taxon>
        <taxon>Rhabditophora</taxon>
        <taxon>Macrostomorpha</taxon>
        <taxon>Macrostomida</taxon>
        <taxon>Macrostomidae</taxon>
        <taxon>Macrostomum</taxon>
    </lineage>
</organism>
<dbReference type="PANTHER" id="PTHR24103">
    <property type="entry name" value="E3 UBIQUITIN-PROTEIN LIGASE TRIM"/>
    <property type="match status" value="1"/>
</dbReference>
<dbReference type="InterPro" id="IPR050143">
    <property type="entry name" value="TRIM/RBCC"/>
</dbReference>
<dbReference type="SUPFAM" id="SSF57850">
    <property type="entry name" value="RING/U-box"/>
    <property type="match status" value="1"/>
</dbReference>
<feature type="coiled-coil region" evidence="4">
    <location>
        <begin position="167"/>
        <end position="194"/>
    </location>
</feature>
<name>A0A267DYL0_9PLAT</name>
<dbReference type="STRING" id="282301.A0A267DYL0"/>
<gene>
    <name evidence="6" type="ORF">BOX15_Mlig004532g1</name>
</gene>
<dbReference type="PROSITE" id="PS50089">
    <property type="entry name" value="ZF_RING_2"/>
    <property type="match status" value="1"/>
</dbReference>
<protein>
    <recommendedName>
        <fullName evidence="5">RING-type domain-containing protein</fullName>
    </recommendedName>
</protein>
<dbReference type="EMBL" id="NIVC01002920">
    <property type="protein sequence ID" value="PAA54391.1"/>
    <property type="molecule type" value="Genomic_DNA"/>
</dbReference>
<accession>A0A267DYL0</accession>
<evidence type="ECO:0000256" key="3">
    <source>
        <dbReference type="PROSITE-ProRule" id="PRU00175"/>
    </source>
</evidence>
<dbReference type="SMART" id="SM00184">
    <property type="entry name" value="RING"/>
    <property type="match status" value="1"/>
</dbReference>
<keyword evidence="1 3" id="KW-0863">Zinc-finger</keyword>
<evidence type="ECO:0000313" key="7">
    <source>
        <dbReference type="Proteomes" id="UP000215902"/>
    </source>
</evidence>
<dbReference type="Proteomes" id="UP000215902">
    <property type="component" value="Unassembled WGS sequence"/>
</dbReference>
<comment type="caution">
    <text evidence="6">The sequence shown here is derived from an EMBL/GenBank/DDBJ whole genome shotgun (WGS) entry which is preliminary data.</text>
</comment>
<evidence type="ECO:0000256" key="2">
    <source>
        <dbReference type="ARBA" id="ARBA00022833"/>
    </source>
</evidence>
<dbReference type="Pfam" id="PF13920">
    <property type="entry name" value="zf-C3HC4_3"/>
    <property type="match status" value="1"/>
</dbReference>
<dbReference type="Gene3D" id="3.30.40.10">
    <property type="entry name" value="Zinc/RING finger domain, C3HC4 (zinc finger)"/>
    <property type="match status" value="1"/>
</dbReference>
<keyword evidence="7" id="KW-1185">Reference proteome</keyword>
<evidence type="ECO:0000313" key="6">
    <source>
        <dbReference type="EMBL" id="PAA54391.1"/>
    </source>
</evidence>
<feature type="domain" description="RING-type" evidence="5">
    <location>
        <begin position="34"/>
        <end position="74"/>
    </location>
</feature>
<evidence type="ECO:0000256" key="4">
    <source>
        <dbReference type="SAM" id="Coils"/>
    </source>
</evidence>
<dbReference type="InterPro" id="IPR001841">
    <property type="entry name" value="Znf_RING"/>
</dbReference>
<keyword evidence="1 3" id="KW-0479">Metal-binding</keyword>
<keyword evidence="2" id="KW-0862">Zinc</keyword>